<protein>
    <submittedName>
        <fullName evidence="2">Uncharacterized protein</fullName>
    </submittedName>
</protein>
<name>A0A5E7Y2L8_9SPHN</name>
<feature type="region of interest" description="Disordered" evidence="1">
    <location>
        <begin position="32"/>
        <end position="71"/>
    </location>
</feature>
<evidence type="ECO:0000313" key="3">
    <source>
        <dbReference type="Proteomes" id="UP000326857"/>
    </source>
</evidence>
<evidence type="ECO:0000313" key="2">
    <source>
        <dbReference type="EMBL" id="VVT00090.1"/>
    </source>
</evidence>
<accession>A0A5E7Y2L8</accession>
<dbReference type="Proteomes" id="UP000326857">
    <property type="component" value="Unassembled WGS sequence"/>
</dbReference>
<organism evidence="2 3">
    <name type="scientific">Sphingomonas aurantiaca</name>
    <dbReference type="NCBI Taxonomy" id="185949"/>
    <lineage>
        <taxon>Bacteria</taxon>
        <taxon>Pseudomonadati</taxon>
        <taxon>Pseudomonadota</taxon>
        <taxon>Alphaproteobacteria</taxon>
        <taxon>Sphingomonadales</taxon>
        <taxon>Sphingomonadaceae</taxon>
        <taxon>Sphingomonas</taxon>
    </lineage>
</organism>
<evidence type="ECO:0000256" key="1">
    <source>
        <dbReference type="SAM" id="MobiDB-lite"/>
    </source>
</evidence>
<dbReference type="EMBL" id="CABVLI010000029">
    <property type="protein sequence ID" value="VVT00090.1"/>
    <property type="molecule type" value="Genomic_DNA"/>
</dbReference>
<dbReference type="AlphaFoldDB" id="A0A5E7Y2L8"/>
<proteinExistence type="predicted"/>
<gene>
    <name evidence="2" type="ORF">SPHINGO391_350002</name>
</gene>
<reference evidence="2 3" key="1">
    <citation type="submission" date="2019-09" db="EMBL/GenBank/DDBJ databases">
        <authorList>
            <person name="Dittami M. S."/>
        </authorList>
    </citation>
    <scope>NUCLEOTIDE SEQUENCE [LARGE SCALE GENOMIC DNA]</scope>
    <source>
        <strain evidence="2">SPHINGO391</strain>
    </source>
</reference>
<sequence length="111" mass="12280">MHVALSIAKNPARRALVQPSLRTAAHCTIRFSPATSRTIPALPPTGPARPQKGRRHPRLPPRPPRPDSQFFSVPVMYQTSVTMSSILTDLVLDRRGNPTPASDLPQHVRYT</sequence>